<reference evidence="1" key="1">
    <citation type="submission" date="2014-11" db="EMBL/GenBank/DDBJ databases">
        <authorList>
            <person name="Amaro Gonzalez C."/>
        </authorList>
    </citation>
    <scope>NUCLEOTIDE SEQUENCE</scope>
</reference>
<organism evidence="1">
    <name type="scientific">Anguilla anguilla</name>
    <name type="common">European freshwater eel</name>
    <name type="synonym">Muraena anguilla</name>
    <dbReference type="NCBI Taxonomy" id="7936"/>
    <lineage>
        <taxon>Eukaryota</taxon>
        <taxon>Metazoa</taxon>
        <taxon>Chordata</taxon>
        <taxon>Craniata</taxon>
        <taxon>Vertebrata</taxon>
        <taxon>Euteleostomi</taxon>
        <taxon>Actinopterygii</taxon>
        <taxon>Neopterygii</taxon>
        <taxon>Teleostei</taxon>
        <taxon>Anguilliformes</taxon>
        <taxon>Anguillidae</taxon>
        <taxon>Anguilla</taxon>
    </lineage>
</organism>
<evidence type="ECO:0000313" key="1">
    <source>
        <dbReference type="EMBL" id="JAH16042.1"/>
    </source>
</evidence>
<proteinExistence type="predicted"/>
<dbReference type="AlphaFoldDB" id="A0A0E9QHQ6"/>
<protein>
    <submittedName>
        <fullName evidence="1">Uncharacterized protein</fullName>
    </submittedName>
</protein>
<reference evidence="1" key="2">
    <citation type="journal article" date="2015" name="Fish Shellfish Immunol.">
        <title>Early steps in the European eel (Anguilla anguilla)-Vibrio vulnificus interaction in the gills: Role of the RtxA13 toxin.</title>
        <authorList>
            <person name="Callol A."/>
            <person name="Pajuelo D."/>
            <person name="Ebbesson L."/>
            <person name="Teles M."/>
            <person name="MacKenzie S."/>
            <person name="Amaro C."/>
        </authorList>
    </citation>
    <scope>NUCLEOTIDE SEQUENCE</scope>
</reference>
<accession>A0A0E9QHQ6</accession>
<dbReference type="EMBL" id="GBXM01092535">
    <property type="protein sequence ID" value="JAH16042.1"/>
    <property type="molecule type" value="Transcribed_RNA"/>
</dbReference>
<sequence length="55" mass="6352">MVLIPNLICNRQQIKTRNKRAHHIWGVPGSSKSVWQKMLTPPTERHRLCSACLCL</sequence>
<name>A0A0E9QHQ6_ANGAN</name>